<dbReference type="InterPro" id="IPR004386">
    <property type="entry name" value="Toxin_YafQ-like"/>
</dbReference>
<dbReference type="InterPro" id="IPR007712">
    <property type="entry name" value="RelE/ParE_toxin"/>
</dbReference>
<dbReference type="EMBL" id="PFUO01000076">
    <property type="protein sequence ID" value="PJB17009.1"/>
    <property type="molecule type" value="Genomic_DNA"/>
</dbReference>
<dbReference type="InterPro" id="IPR035093">
    <property type="entry name" value="RelE/ParE_toxin_dom_sf"/>
</dbReference>
<evidence type="ECO:0000313" key="3">
    <source>
        <dbReference type="Proteomes" id="UP000230611"/>
    </source>
</evidence>
<name>A0A2M8AHE5_9BACT</name>
<dbReference type="Pfam" id="PF15738">
    <property type="entry name" value="YafQ_toxin"/>
    <property type="match status" value="1"/>
</dbReference>
<protein>
    <submittedName>
        <fullName evidence="2">Type II toxin-antitoxin system mRNA interferase toxin, RelE/StbE family</fullName>
    </submittedName>
</protein>
<sequence>MIVKKIEYSTNFAKGLKKLPKDLIGIAVKKEKIFKANPLHPSLRLHELHGEFKGIWSISINANYRIIFERQKNGDILFISIGNHDIYRHL</sequence>
<dbReference type="AlphaFoldDB" id="A0A2M8AHE5"/>
<gene>
    <name evidence="2" type="ORF">CO116_01610</name>
</gene>
<evidence type="ECO:0000313" key="2">
    <source>
        <dbReference type="EMBL" id="PJB17009.1"/>
    </source>
</evidence>
<proteinExistence type="predicted"/>
<comment type="caution">
    <text evidence="2">The sequence shown here is derived from an EMBL/GenBank/DDBJ whole genome shotgun (WGS) entry which is preliminary data.</text>
</comment>
<keyword evidence="1" id="KW-1277">Toxin-antitoxin system</keyword>
<dbReference type="Proteomes" id="UP000230611">
    <property type="component" value="Unassembled WGS sequence"/>
</dbReference>
<accession>A0A2M8AHE5</accession>
<evidence type="ECO:0000256" key="1">
    <source>
        <dbReference type="ARBA" id="ARBA00022649"/>
    </source>
</evidence>
<dbReference type="NCBIfam" id="TIGR02385">
    <property type="entry name" value="RelE_StbE"/>
    <property type="match status" value="1"/>
</dbReference>
<organism evidence="2 3">
    <name type="scientific">Candidatus Falkowbacteria bacterium CG_4_9_14_3_um_filter_38_19</name>
    <dbReference type="NCBI Taxonomy" id="1974559"/>
    <lineage>
        <taxon>Bacteria</taxon>
        <taxon>Candidatus Falkowiibacteriota</taxon>
    </lineage>
</organism>
<dbReference type="Gene3D" id="3.30.2310.20">
    <property type="entry name" value="RelE-like"/>
    <property type="match status" value="1"/>
</dbReference>
<reference evidence="3" key="1">
    <citation type="submission" date="2017-09" db="EMBL/GenBank/DDBJ databases">
        <title>Depth-based differentiation of microbial function through sediment-hosted aquifers and enrichment of novel symbionts in the deep terrestrial subsurface.</title>
        <authorList>
            <person name="Probst A.J."/>
            <person name="Ladd B."/>
            <person name="Jarett J.K."/>
            <person name="Geller-Mcgrath D.E."/>
            <person name="Sieber C.M.K."/>
            <person name="Emerson J.B."/>
            <person name="Anantharaman K."/>
            <person name="Thomas B.C."/>
            <person name="Malmstrom R."/>
            <person name="Stieglmeier M."/>
            <person name="Klingl A."/>
            <person name="Woyke T."/>
            <person name="Ryan C.M."/>
            <person name="Banfield J.F."/>
        </authorList>
    </citation>
    <scope>NUCLEOTIDE SEQUENCE [LARGE SCALE GENOMIC DNA]</scope>
</reference>
<dbReference type="SUPFAM" id="SSF143011">
    <property type="entry name" value="RelE-like"/>
    <property type="match status" value="1"/>
</dbReference>